<protein>
    <recommendedName>
        <fullName evidence="2">Transketolase C-terminal domain-containing protein</fullName>
    </recommendedName>
</protein>
<dbReference type="SUPFAM" id="SSF52922">
    <property type="entry name" value="TK C-terminal domain-like"/>
    <property type="match status" value="1"/>
</dbReference>
<feature type="non-terminal residue" evidence="1">
    <location>
        <position position="1"/>
    </location>
</feature>
<dbReference type="EMBL" id="LAZR01001545">
    <property type="protein sequence ID" value="KKN42958.1"/>
    <property type="molecule type" value="Genomic_DNA"/>
</dbReference>
<accession>A0A0F9TNH9</accession>
<gene>
    <name evidence="1" type="ORF">LCGC14_0707870</name>
</gene>
<evidence type="ECO:0008006" key="2">
    <source>
        <dbReference type="Google" id="ProtNLM"/>
    </source>
</evidence>
<organism evidence="1">
    <name type="scientific">marine sediment metagenome</name>
    <dbReference type="NCBI Taxonomy" id="412755"/>
    <lineage>
        <taxon>unclassified sequences</taxon>
        <taxon>metagenomes</taxon>
        <taxon>ecological metagenomes</taxon>
    </lineage>
</organism>
<sequence length="55" mass="5874">VFDEGLKYRSMVLPDTFIDQASPADMYAVAGMNAEQIEAKVLDVLGVASIGAQRA</sequence>
<comment type="caution">
    <text evidence="1">The sequence shown here is derived from an EMBL/GenBank/DDBJ whole genome shotgun (WGS) entry which is preliminary data.</text>
</comment>
<evidence type="ECO:0000313" key="1">
    <source>
        <dbReference type="EMBL" id="KKN42958.1"/>
    </source>
</evidence>
<dbReference type="InterPro" id="IPR009014">
    <property type="entry name" value="Transketo_C/PFOR_II"/>
</dbReference>
<reference evidence="1" key="1">
    <citation type="journal article" date="2015" name="Nature">
        <title>Complex archaea that bridge the gap between prokaryotes and eukaryotes.</title>
        <authorList>
            <person name="Spang A."/>
            <person name="Saw J.H."/>
            <person name="Jorgensen S.L."/>
            <person name="Zaremba-Niedzwiedzka K."/>
            <person name="Martijn J."/>
            <person name="Lind A.E."/>
            <person name="van Eijk R."/>
            <person name="Schleper C."/>
            <person name="Guy L."/>
            <person name="Ettema T.J."/>
        </authorList>
    </citation>
    <scope>NUCLEOTIDE SEQUENCE</scope>
</reference>
<dbReference type="AlphaFoldDB" id="A0A0F9TNH9"/>
<proteinExistence type="predicted"/>
<name>A0A0F9TNH9_9ZZZZ</name>